<gene>
    <name evidence="2 3" type="primary">LOC111086073</name>
</gene>
<name>A0ABM1SHU9_LIMPO</name>
<reference evidence="2 3" key="1">
    <citation type="submission" date="2025-05" db="UniProtKB">
        <authorList>
            <consortium name="RefSeq"/>
        </authorList>
    </citation>
    <scope>IDENTIFICATION</scope>
    <source>
        <tissue evidence="2 3">Muscle</tissue>
    </source>
</reference>
<keyword evidence="1" id="KW-1185">Reference proteome</keyword>
<organism evidence="1 3">
    <name type="scientific">Limulus polyphemus</name>
    <name type="common">Atlantic horseshoe crab</name>
    <dbReference type="NCBI Taxonomy" id="6850"/>
    <lineage>
        <taxon>Eukaryota</taxon>
        <taxon>Metazoa</taxon>
        <taxon>Ecdysozoa</taxon>
        <taxon>Arthropoda</taxon>
        <taxon>Chelicerata</taxon>
        <taxon>Merostomata</taxon>
        <taxon>Xiphosura</taxon>
        <taxon>Limulidae</taxon>
        <taxon>Limulus</taxon>
    </lineage>
</organism>
<proteinExistence type="predicted"/>
<protein>
    <submittedName>
        <fullName evidence="2 3">Uncharacterized protein LOC111086073</fullName>
    </submittedName>
</protein>
<evidence type="ECO:0000313" key="2">
    <source>
        <dbReference type="RefSeq" id="XP_022243203.1"/>
    </source>
</evidence>
<dbReference type="GeneID" id="111086073"/>
<dbReference type="RefSeq" id="XP_022243204.1">
    <property type="nucleotide sequence ID" value="XM_022387496.1"/>
</dbReference>
<accession>A0ABM1SHU9</accession>
<evidence type="ECO:0000313" key="1">
    <source>
        <dbReference type="Proteomes" id="UP000694941"/>
    </source>
</evidence>
<evidence type="ECO:0000313" key="3">
    <source>
        <dbReference type="RefSeq" id="XP_022243204.1"/>
    </source>
</evidence>
<dbReference type="Proteomes" id="UP000694941">
    <property type="component" value="Unplaced"/>
</dbReference>
<dbReference type="RefSeq" id="XP_022243203.1">
    <property type="nucleotide sequence ID" value="XM_022387495.1"/>
</dbReference>
<sequence length="390" mass="44325">MLYSSNSKPSGSLTTTIDQKQTDFSTCACLPEMLNTSRQTPSPVMNSKDSSVGEMMLPELVTCLDTRNSSFKDYLVELLQGVQEGQHESNNRCNELKGVCQLDQVLWSTWVVALPISFHGPITRQEVPLCVVLTPNVITLWKLQSYGHSFLPHLIFYRCWLPSSLINILVGPVSSYLEFQIQSSGQTDLFVLAPCSADDTKKLIDHLILAYNLDIKLKYSECDFTSLLISGGYNFPSSEVFSHNPKILFCERVLTNSLIEQEAHLQNYFHFLLVTNFHLILTCEKMEIHSFPRPEGLPSPLIVLKTIDVKSNIVNFEMGKEPANLQNSSAEAESPTICYDEDKFPQLRTYGYWLKVYFENRLSLCVRFLKKDVRTLFLEALTKARNAIQH</sequence>